<dbReference type="PANTHER" id="PTHR33065:SF138">
    <property type="entry name" value="OS09G0442000 PROTEIN"/>
    <property type="match status" value="1"/>
</dbReference>
<accession>A0A0D9X9B8</accession>
<evidence type="ECO:0000313" key="3">
    <source>
        <dbReference type="Proteomes" id="UP000032180"/>
    </source>
</evidence>
<reference evidence="2 3" key="1">
    <citation type="submission" date="2012-08" db="EMBL/GenBank/DDBJ databases">
        <title>Oryza genome evolution.</title>
        <authorList>
            <person name="Wing R.A."/>
        </authorList>
    </citation>
    <scope>NUCLEOTIDE SEQUENCE</scope>
</reference>
<proteinExistence type="predicted"/>
<dbReference type="AlphaFoldDB" id="A0A0D9X9B8"/>
<evidence type="ECO:0000259" key="1">
    <source>
        <dbReference type="Pfam" id="PF20241"/>
    </source>
</evidence>
<dbReference type="Proteomes" id="UP000032180">
    <property type="component" value="Chromosome 8"/>
</dbReference>
<dbReference type="EnsemblPlants" id="LPERR08G16100.4">
    <property type="protein sequence ID" value="LPERR08G16100.4"/>
    <property type="gene ID" value="LPERR08G16100"/>
</dbReference>
<organism evidence="2 3">
    <name type="scientific">Leersia perrieri</name>
    <dbReference type="NCBI Taxonomy" id="77586"/>
    <lineage>
        <taxon>Eukaryota</taxon>
        <taxon>Viridiplantae</taxon>
        <taxon>Streptophyta</taxon>
        <taxon>Embryophyta</taxon>
        <taxon>Tracheophyta</taxon>
        <taxon>Spermatophyta</taxon>
        <taxon>Magnoliopsida</taxon>
        <taxon>Liliopsida</taxon>
        <taxon>Poales</taxon>
        <taxon>Poaceae</taxon>
        <taxon>BOP clade</taxon>
        <taxon>Oryzoideae</taxon>
        <taxon>Oryzeae</taxon>
        <taxon>Oryzinae</taxon>
        <taxon>Leersia</taxon>
    </lineage>
</organism>
<dbReference type="Pfam" id="PF20241">
    <property type="entry name" value="DUF6598"/>
    <property type="match status" value="1"/>
</dbReference>
<dbReference type="HOGENOM" id="CLU_034147_2_2_1"/>
<reference evidence="2" key="3">
    <citation type="submission" date="2015-04" db="UniProtKB">
        <authorList>
            <consortium name="EnsemblPlants"/>
        </authorList>
    </citation>
    <scope>IDENTIFICATION</scope>
</reference>
<dbReference type="PANTHER" id="PTHR33065">
    <property type="entry name" value="OS07G0486400 PROTEIN"/>
    <property type="match status" value="1"/>
</dbReference>
<protein>
    <recommendedName>
        <fullName evidence="1">DUF6598 domain-containing protein</fullName>
    </recommendedName>
</protein>
<reference evidence="3" key="2">
    <citation type="submission" date="2013-12" db="EMBL/GenBank/DDBJ databases">
        <authorList>
            <person name="Yu Y."/>
            <person name="Lee S."/>
            <person name="de Baynast K."/>
            <person name="Wissotski M."/>
            <person name="Liu L."/>
            <person name="Talag J."/>
            <person name="Goicoechea J."/>
            <person name="Angelova A."/>
            <person name="Jetty R."/>
            <person name="Kudrna D."/>
            <person name="Golser W."/>
            <person name="Rivera L."/>
            <person name="Zhang J."/>
            <person name="Wing R."/>
        </authorList>
    </citation>
    <scope>NUCLEOTIDE SEQUENCE</scope>
</reference>
<sequence>MSGPSRGISLQTQALIEYDLKIKKGENPQDDLQLIDGVAVFSDLTSFYGPYRNRILGVHGALDISVANLRDAKEGTIQILIDKLAPGGIHLSLSCFLGELPQEIKLYEGTAFEPWELKRIVVAAMLGTELILDYKITPLEAAPADSENGSSDRTIRRRCIFNVQHHKSSYQWIRHDFADILTKPACQYHQRVADERHVTAQDFIPLARAPDVGASLFQFHVTVAVYPQ</sequence>
<feature type="domain" description="DUF6598" evidence="1">
    <location>
        <begin position="1"/>
        <end position="142"/>
    </location>
</feature>
<evidence type="ECO:0000313" key="2">
    <source>
        <dbReference type="EnsemblPlants" id="LPERR08G16100.4"/>
    </source>
</evidence>
<dbReference type="InterPro" id="IPR046533">
    <property type="entry name" value="DUF6598"/>
</dbReference>
<dbReference type="Gramene" id="LPERR08G16100.4">
    <property type="protein sequence ID" value="LPERR08G16100.4"/>
    <property type="gene ID" value="LPERR08G16100"/>
</dbReference>
<name>A0A0D9X9B8_9ORYZ</name>
<keyword evidence="3" id="KW-1185">Reference proteome</keyword>